<proteinExistence type="predicted"/>
<keyword evidence="1" id="KW-0472">Membrane</keyword>
<feature type="transmembrane region" description="Helical" evidence="1">
    <location>
        <begin position="42"/>
        <end position="59"/>
    </location>
</feature>
<reference evidence="2" key="1">
    <citation type="journal article" date="2014" name="Genome Biol. Evol.">
        <title>Pangenome evidence for extensive interdomain horizontal transfer affecting lineage core and shell genes in uncultured planktonic thaumarchaeota and euryarchaeota.</title>
        <authorList>
            <person name="Deschamps P."/>
            <person name="Zivanovic Y."/>
            <person name="Moreira D."/>
            <person name="Rodriguez-Valera F."/>
            <person name="Lopez-Garcia P."/>
        </authorList>
    </citation>
    <scope>NUCLEOTIDE SEQUENCE</scope>
</reference>
<evidence type="ECO:0000256" key="1">
    <source>
        <dbReference type="SAM" id="Phobius"/>
    </source>
</evidence>
<feature type="transmembrane region" description="Helical" evidence="1">
    <location>
        <begin position="12"/>
        <end position="30"/>
    </location>
</feature>
<keyword evidence="1" id="KW-0812">Transmembrane</keyword>
<organism evidence="2">
    <name type="scientific">uncultured marine group II/III euryarchaeote AD1000_57_F12</name>
    <dbReference type="NCBI Taxonomy" id="1457788"/>
    <lineage>
        <taxon>Archaea</taxon>
        <taxon>Methanobacteriati</taxon>
        <taxon>Methanobacteriota</taxon>
        <taxon>environmental samples</taxon>
    </lineage>
</organism>
<name>A0A075G020_9EURY</name>
<evidence type="ECO:0008006" key="3">
    <source>
        <dbReference type="Google" id="ProtNLM"/>
    </source>
</evidence>
<feature type="transmembrane region" description="Helical" evidence="1">
    <location>
        <begin position="139"/>
        <end position="158"/>
    </location>
</feature>
<accession>A0A075G020</accession>
<protein>
    <recommendedName>
        <fullName evidence="3">ECF transporter S component</fullName>
    </recommendedName>
</protein>
<feature type="transmembrane region" description="Helical" evidence="1">
    <location>
        <begin position="110"/>
        <end position="127"/>
    </location>
</feature>
<keyword evidence="1" id="KW-1133">Transmembrane helix</keyword>
<dbReference type="EMBL" id="KF900440">
    <property type="protein sequence ID" value="AIE95116.1"/>
    <property type="molecule type" value="Genomic_DNA"/>
</dbReference>
<feature type="transmembrane region" description="Helical" evidence="1">
    <location>
        <begin position="178"/>
        <end position="196"/>
    </location>
</feature>
<dbReference type="AlphaFoldDB" id="A0A075G020"/>
<sequence>MLGAHDVTLGTTGSVLLNSALFALALFGLWRIETRLESGRTMIALALLATAGIAGRILLEPLPNISPVTVLVFLAGAHFGARHGIALATIITLGSNVVLGHGLWTLYQAVGWSMIAVAGACLATWLIDAQGKLNLNRLMVSGFTLGFAFDWFVSLSVLHTQPLSYLPVYLAQGFVYDLVHAFGNLAFAAWLGVPVSEMLKRHYTIKLEAVKNVPVVV</sequence>
<evidence type="ECO:0000313" key="2">
    <source>
        <dbReference type="EMBL" id="AIE95116.1"/>
    </source>
</evidence>